<dbReference type="Proteomes" id="UP000467488">
    <property type="component" value="Chromosome"/>
</dbReference>
<comment type="subcellular location">
    <subcellularLocation>
        <location evidence="1">Cell envelope</location>
    </subcellularLocation>
</comment>
<dbReference type="InterPro" id="IPR000914">
    <property type="entry name" value="SBP_5_dom"/>
</dbReference>
<dbReference type="EMBL" id="AP022360">
    <property type="protein sequence ID" value="BBU80862.1"/>
    <property type="molecule type" value="Genomic_DNA"/>
</dbReference>
<dbReference type="AlphaFoldDB" id="A0A8S0FL03"/>
<dbReference type="PANTHER" id="PTHR30290">
    <property type="entry name" value="PERIPLASMIC BINDING COMPONENT OF ABC TRANSPORTER"/>
    <property type="match status" value="1"/>
</dbReference>
<evidence type="ECO:0000256" key="1">
    <source>
        <dbReference type="ARBA" id="ARBA00004196"/>
    </source>
</evidence>
<dbReference type="Gene3D" id="3.10.105.10">
    <property type="entry name" value="Dipeptide-binding Protein, Domain 3"/>
    <property type="match status" value="1"/>
</dbReference>
<dbReference type="PANTHER" id="PTHR30290:SF10">
    <property type="entry name" value="PERIPLASMIC OLIGOPEPTIDE-BINDING PROTEIN-RELATED"/>
    <property type="match status" value="1"/>
</dbReference>
<gene>
    <name evidence="6" type="ORF">EIMP300_22620</name>
</gene>
<dbReference type="InterPro" id="IPR039424">
    <property type="entry name" value="SBP_5"/>
</dbReference>
<keyword evidence="3" id="KW-0813">Transport</keyword>
<dbReference type="Pfam" id="PF00496">
    <property type="entry name" value="SBP_bac_5"/>
    <property type="match status" value="1"/>
</dbReference>
<accession>A0A8S0FL03</accession>
<evidence type="ECO:0000259" key="5">
    <source>
        <dbReference type="Pfam" id="PF00496"/>
    </source>
</evidence>
<protein>
    <recommendedName>
        <fullName evidence="5">Solute-binding protein family 5 domain-containing protein</fullName>
    </recommendedName>
</protein>
<evidence type="ECO:0000256" key="3">
    <source>
        <dbReference type="ARBA" id="ARBA00022448"/>
    </source>
</evidence>
<evidence type="ECO:0000256" key="4">
    <source>
        <dbReference type="ARBA" id="ARBA00022729"/>
    </source>
</evidence>
<dbReference type="GO" id="GO:1904680">
    <property type="term" value="F:peptide transmembrane transporter activity"/>
    <property type="evidence" value="ECO:0007669"/>
    <property type="project" value="TreeGrafter"/>
</dbReference>
<name>A0A8S0FL03_ECOLX</name>
<comment type="similarity">
    <text evidence="2">Belongs to the bacterial solute-binding protein 5 family.</text>
</comment>
<reference evidence="6 7" key="1">
    <citation type="submission" date="2020-01" db="EMBL/GenBank/DDBJ databases">
        <title>Dynamics of blaIMP-6 dissemination in carbapenem resistant Enterobacteriacea isolated from regional surveillance in Osaka, Japan.</title>
        <authorList>
            <person name="Abe R."/>
            <person name="Akeda Y."/>
            <person name="Sugawara Y."/>
            <person name="Yamamoto N."/>
            <person name="Tomono K."/>
            <person name="Takeuchi D."/>
            <person name="Kawahara R."/>
            <person name="Hamada S."/>
        </authorList>
    </citation>
    <scope>NUCLEOTIDE SEQUENCE [LARGE SCALE GENOMIC DNA]</scope>
    <source>
        <strain evidence="6 7">E300</strain>
    </source>
</reference>
<organism evidence="6 7">
    <name type="scientific">Escherichia coli</name>
    <dbReference type="NCBI Taxonomy" id="562"/>
    <lineage>
        <taxon>Bacteria</taxon>
        <taxon>Pseudomonadati</taxon>
        <taxon>Pseudomonadota</taxon>
        <taxon>Gammaproteobacteria</taxon>
        <taxon>Enterobacterales</taxon>
        <taxon>Enterobacteriaceae</taxon>
        <taxon>Escherichia</taxon>
    </lineage>
</organism>
<keyword evidence="4" id="KW-0732">Signal</keyword>
<sequence>MLNSEYYNFNLEKPPFNDVRVRRALYLTVDRQLIAQKVLGLRTPATTLTPPEVKGFSATTFDELQKPMSERVAMAKVLLKQAGYDASHPLRFELFYNKYDLHEKTAIALSSEWKKWLGAQVTLRTMEWKTYLDARRAGDFMLSRQSWDATYNDASSFLNTLKSDSEEAETSATGKTRSMTPY</sequence>
<feature type="domain" description="Solute-binding protein family 5" evidence="5">
    <location>
        <begin position="3"/>
        <end position="166"/>
    </location>
</feature>
<evidence type="ECO:0000313" key="6">
    <source>
        <dbReference type="EMBL" id="BBU80862.1"/>
    </source>
</evidence>
<dbReference type="GO" id="GO:0030288">
    <property type="term" value="C:outer membrane-bounded periplasmic space"/>
    <property type="evidence" value="ECO:0007669"/>
    <property type="project" value="TreeGrafter"/>
</dbReference>
<evidence type="ECO:0000313" key="7">
    <source>
        <dbReference type="Proteomes" id="UP000467488"/>
    </source>
</evidence>
<dbReference type="SUPFAM" id="SSF53850">
    <property type="entry name" value="Periplasmic binding protein-like II"/>
    <property type="match status" value="1"/>
</dbReference>
<dbReference type="GO" id="GO:0015833">
    <property type="term" value="P:peptide transport"/>
    <property type="evidence" value="ECO:0007669"/>
    <property type="project" value="TreeGrafter"/>
</dbReference>
<proteinExistence type="inferred from homology"/>
<evidence type="ECO:0000256" key="2">
    <source>
        <dbReference type="ARBA" id="ARBA00005695"/>
    </source>
</evidence>